<proteinExistence type="predicted"/>
<evidence type="ECO:0000313" key="2">
    <source>
        <dbReference type="EMBL" id="MDG0793898.1"/>
    </source>
</evidence>
<keyword evidence="1" id="KW-1133">Transmembrane helix</keyword>
<feature type="transmembrane region" description="Helical" evidence="1">
    <location>
        <begin position="113"/>
        <end position="132"/>
    </location>
</feature>
<comment type="caution">
    <text evidence="2">The sequence shown here is derived from an EMBL/GenBank/DDBJ whole genome shotgun (WGS) entry which is preliminary data.</text>
</comment>
<feature type="transmembrane region" description="Helical" evidence="1">
    <location>
        <begin position="144"/>
        <end position="162"/>
    </location>
</feature>
<keyword evidence="3" id="KW-1185">Reference proteome</keyword>
<accession>A0A9X4KKS5</accession>
<reference evidence="2 3" key="1">
    <citation type="submission" date="2022-10" db="EMBL/GenBank/DDBJ databases">
        <title>Comparative genomic analysis of Cohnella hashimotonis sp. nov., isolated from the International Space Station.</title>
        <authorList>
            <person name="Simpson A."/>
            <person name="Venkateswaran K."/>
        </authorList>
    </citation>
    <scope>NUCLEOTIDE SEQUENCE [LARGE SCALE GENOMIC DNA]</scope>
    <source>
        <strain evidence="2 3">DSM 18997</strain>
    </source>
</reference>
<dbReference type="EMBL" id="JAPDHZ010000005">
    <property type="protein sequence ID" value="MDG0793898.1"/>
    <property type="molecule type" value="Genomic_DNA"/>
</dbReference>
<name>A0A9X4KKS5_9BACL</name>
<sequence>MKNMTVKIGVVLLLTVQVWFCVTMFRYPYLDIDISNKNGEWVVQAIDHRSPVFRTVLKKGDTVLRIDGELPEKHVSVKRWGSIDQAKTIEFIKDGSIQIIDTSKFHTISSQDFSSFAGGLVGISISILFFFGIKHSLSSRYLSFVFLSIGFTFMSLGASLRGDLLGKISIGVCIILIPVVLVHFLIVFFERERENKNF</sequence>
<feature type="transmembrane region" description="Helical" evidence="1">
    <location>
        <begin position="7"/>
        <end position="27"/>
    </location>
</feature>
<dbReference type="AlphaFoldDB" id="A0A9X4KKS5"/>
<evidence type="ECO:0000313" key="3">
    <source>
        <dbReference type="Proteomes" id="UP001153387"/>
    </source>
</evidence>
<keyword evidence="1" id="KW-0472">Membrane</keyword>
<keyword evidence="1" id="KW-0812">Transmembrane</keyword>
<dbReference type="Proteomes" id="UP001153387">
    <property type="component" value="Unassembled WGS sequence"/>
</dbReference>
<organism evidence="2 3">
    <name type="scientific">Cohnella ginsengisoli</name>
    <dbReference type="NCBI Taxonomy" id="425004"/>
    <lineage>
        <taxon>Bacteria</taxon>
        <taxon>Bacillati</taxon>
        <taxon>Bacillota</taxon>
        <taxon>Bacilli</taxon>
        <taxon>Bacillales</taxon>
        <taxon>Paenibacillaceae</taxon>
        <taxon>Cohnella</taxon>
    </lineage>
</organism>
<evidence type="ECO:0000256" key="1">
    <source>
        <dbReference type="SAM" id="Phobius"/>
    </source>
</evidence>
<dbReference type="RefSeq" id="WP_277567677.1">
    <property type="nucleotide sequence ID" value="NZ_JAPDHZ010000005.1"/>
</dbReference>
<gene>
    <name evidence="2" type="ORF">OMP38_26040</name>
</gene>
<evidence type="ECO:0008006" key="4">
    <source>
        <dbReference type="Google" id="ProtNLM"/>
    </source>
</evidence>
<feature type="transmembrane region" description="Helical" evidence="1">
    <location>
        <begin position="168"/>
        <end position="189"/>
    </location>
</feature>
<protein>
    <recommendedName>
        <fullName evidence="4">Histidine kinase</fullName>
    </recommendedName>
</protein>